<dbReference type="InterPro" id="IPR050109">
    <property type="entry name" value="HTH-type_TetR-like_transc_reg"/>
</dbReference>
<dbReference type="InterPro" id="IPR001647">
    <property type="entry name" value="HTH_TetR"/>
</dbReference>
<dbReference type="Pfam" id="PF00440">
    <property type="entry name" value="TetR_N"/>
    <property type="match status" value="1"/>
</dbReference>
<dbReference type="EMBL" id="JBHEZX010000004">
    <property type="protein sequence ID" value="MFC1409609.1"/>
    <property type="molecule type" value="Genomic_DNA"/>
</dbReference>
<evidence type="ECO:0000313" key="2">
    <source>
        <dbReference type="Proteomes" id="UP001592582"/>
    </source>
</evidence>
<organism evidence="1 2">
    <name type="scientific">Streptacidiphilus alkalitolerans</name>
    <dbReference type="NCBI Taxonomy" id="3342712"/>
    <lineage>
        <taxon>Bacteria</taxon>
        <taxon>Bacillati</taxon>
        <taxon>Actinomycetota</taxon>
        <taxon>Actinomycetes</taxon>
        <taxon>Kitasatosporales</taxon>
        <taxon>Streptomycetaceae</taxon>
        <taxon>Streptacidiphilus</taxon>
    </lineage>
</organism>
<gene>
    <name evidence="1" type="ORF">ACEZDG_09965</name>
</gene>
<protein>
    <submittedName>
        <fullName evidence="1">TetR/AcrR family transcriptional regulator</fullName>
    </submittedName>
</protein>
<evidence type="ECO:0000313" key="1">
    <source>
        <dbReference type="EMBL" id="MFC1409609.1"/>
    </source>
</evidence>
<comment type="caution">
    <text evidence="1">The sequence shown here is derived from an EMBL/GenBank/DDBJ whole genome shotgun (WGS) entry which is preliminary data.</text>
</comment>
<dbReference type="InterPro" id="IPR036271">
    <property type="entry name" value="Tet_transcr_reg_TetR-rel_C_sf"/>
</dbReference>
<dbReference type="PROSITE" id="PS50977">
    <property type="entry name" value="HTH_TETR_2"/>
    <property type="match status" value="1"/>
</dbReference>
<dbReference type="PRINTS" id="PR00455">
    <property type="entry name" value="HTHTETR"/>
</dbReference>
<dbReference type="InterPro" id="IPR009057">
    <property type="entry name" value="Homeodomain-like_sf"/>
</dbReference>
<dbReference type="InterPro" id="IPR004111">
    <property type="entry name" value="Repressor_TetR_C"/>
</dbReference>
<dbReference type="PANTHER" id="PTHR30055:SF151">
    <property type="entry name" value="TRANSCRIPTIONAL REGULATORY PROTEIN"/>
    <property type="match status" value="1"/>
</dbReference>
<dbReference type="Pfam" id="PF02909">
    <property type="entry name" value="TetR_C_1"/>
    <property type="match status" value="1"/>
</dbReference>
<keyword evidence="2" id="KW-1185">Reference proteome</keyword>
<accession>A0ABV6V7A6</accession>
<proteinExistence type="predicted"/>
<dbReference type="SUPFAM" id="SSF48498">
    <property type="entry name" value="Tetracyclin repressor-like, C-terminal domain"/>
    <property type="match status" value="1"/>
</dbReference>
<sequence>MSPPQPRRRAPRNSLSAELIVDRALGLLDAKGLAAFSMRALAEDLGVGTMALYTYFRGKDELFRAAREHVLAAYRPPCTSGDWDRQLRAVCTAMYELFTGRPSVLYLLAEGHAEGDFADAATVTMDRILVLLREAGLGRAETARAAGTLLRYTIGSALREVRECGEPERMEMMRRRFASLSPEVYPTLCDLAPELTAAREDGTGQYTFGLDLILRGLRELAAAPPCASSLTGSPSTGSPSSASGPVADPAQLTRHG</sequence>
<dbReference type="Gene3D" id="1.10.357.10">
    <property type="entry name" value="Tetracycline Repressor, domain 2"/>
    <property type="match status" value="1"/>
</dbReference>
<dbReference type="PANTHER" id="PTHR30055">
    <property type="entry name" value="HTH-TYPE TRANSCRIPTIONAL REGULATOR RUTR"/>
    <property type="match status" value="1"/>
</dbReference>
<dbReference type="SUPFAM" id="SSF46689">
    <property type="entry name" value="Homeodomain-like"/>
    <property type="match status" value="1"/>
</dbReference>
<dbReference type="Proteomes" id="UP001592582">
    <property type="component" value="Unassembled WGS sequence"/>
</dbReference>
<name>A0ABV6V7A6_9ACTN</name>
<reference evidence="1 2" key="1">
    <citation type="submission" date="2024-09" db="EMBL/GenBank/DDBJ databases">
        <authorList>
            <person name="Lee S.D."/>
        </authorList>
    </citation>
    <scope>NUCLEOTIDE SEQUENCE [LARGE SCALE GENOMIC DNA]</scope>
    <source>
        <strain evidence="1 2">N1-1</strain>
    </source>
</reference>